<reference evidence="2" key="1">
    <citation type="journal article" date="2023" name="Mol. Ecol. Resour.">
        <title>Chromosome-level genome assembly of a triploid poplar Populus alba 'Berolinensis'.</title>
        <authorList>
            <person name="Chen S."/>
            <person name="Yu Y."/>
            <person name="Wang X."/>
            <person name="Wang S."/>
            <person name="Zhang T."/>
            <person name="Zhou Y."/>
            <person name="He R."/>
            <person name="Meng N."/>
            <person name="Wang Y."/>
            <person name="Liu W."/>
            <person name="Liu Z."/>
            <person name="Liu J."/>
            <person name="Guo Q."/>
            <person name="Huang H."/>
            <person name="Sederoff R.R."/>
            <person name="Wang G."/>
            <person name="Qu G."/>
            <person name="Chen S."/>
        </authorList>
    </citation>
    <scope>NUCLEOTIDE SEQUENCE</scope>
    <source>
        <strain evidence="2">SC-2020</strain>
    </source>
</reference>
<gene>
    <name evidence="2" type="ORF">NC653_006959</name>
</gene>
<keyword evidence="1" id="KW-1133">Transmembrane helix</keyword>
<feature type="transmembrane region" description="Helical" evidence="1">
    <location>
        <begin position="68"/>
        <end position="84"/>
    </location>
</feature>
<name>A0AAD6RFV8_9ROSI</name>
<comment type="caution">
    <text evidence="2">The sequence shown here is derived from an EMBL/GenBank/DDBJ whole genome shotgun (WGS) entry which is preliminary data.</text>
</comment>
<proteinExistence type="predicted"/>
<evidence type="ECO:0000313" key="2">
    <source>
        <dbReference type="EMBL" id="KAJ7008103.1"/>
    </source>
</evidence>
<dbReference type="Proteomes" id="UP001164929">
    <property type="component" value="Chromosome 2"/>
</dbReference>
<keyword evidence="1" id="KW-0472">Membrane</keyword>
<keyword evidence="1" id="KW-0812">Transmembrane</keyword>
<organism evidence="2 3">
    <name type="scientific">Populus alba x Populus x berolinensis</name>
    <dbReference type="NCBI Taxonomy" id="444605"/>
    <lineage>
        <taxon>Eukaryota</taxon>
        <taxon>Viridiplantae</taxon>
        <taxon>Streptophyta</taxon>
        <taxon>Embryophyta</taxon>
        <taxon>Tracheophyta</taxon>
        <taxon>Spermatophyta</taxon>
        <taxon>Magnoliopsida</taxon>
        <taxon>eudicotyledons</taxon>
        <taxon>Gunneridae</taxon>
        <taxon>Pentapetalae</taxon>
        <taxon>rosids</taxon>
        <taxon>fabids</taxon>
        <taxon>Malpighiales</taxon>
        <taxon>Salicaceae</taxon>
        <taxon>Saliceae</taxon>
        <taxon>Populus</taxon>
    </lineage>
</organism>
<dbReference type="EMBL" id="JAQIZT010000002">
    <property type="protein sequence ID" value="KAJ7008103.1"/>
    <property type="molecule type" value="Genomic_DNA"/>
</dbReference>
<feature type="transmembrane region" description="Helical" evidence="1">
    <location>
        <begin position="28"/>
        <end position="48"/>
    </location>
</feature>
<evidence type="ECO:0000313" key="3">
    <source>
        <dbReference type="Proteomes" id="UP001164929"/>
    </source>
</evidence>
<dbReference type="AlphaFoldDB" id="A0AAD6RFV8"/>
<sequence>MLNPLKVKVWDSIIGFSKRIHYERKRTTFFLLSQTISLLTNAILVIFFQTSTSKILPSFFSCSETPPSSVILYLFFLFVKFNFFL</sequence>
<evidence type="ECO:0000256" key="1">
    <source>
        <dbReference type="SAM" id="Phobius"/>
    </source>
</evidence>
<keyword evidence="3" id="KW-1185">Reference proteome</keyword>
<protein>
    <submittedName>
        <fullName evidence="2">Uncharacterized protein</fullName>
    </submittedName>
</protein>
<accession>A0AAD6RFV8</accession>